<dbReference type="InterPro" id="IPR007621">
    <property type="entry name" value="TPM_dom"/>
</dbReference>
<sequence length="141" mass="16222">MKIFNSQQEEKIMHAINMAENRTSGEIRICIEKKCPNEAITQAAKRFSELNMHKTALKNGVLIYLAIEDHKFAIIGDEGINKKVPENFWEETKNIMAELFKKEQFAEGLIAGIDRAGTQLRTFFPRSDDDINELPNEVVYF</sequence>
<reference evidence="2 3" key="1">
    <citation type="submission" date="2019-03" db="EMBL/GenBank/DDBJ databases">
        <title>Genomic Encyclopedia of Archaeal and Bacterial Type Strains, Phase II (KMG-II): from individual species to whole genera.</title>
        <authorList>
            <person name="Goeker M."/>
        </authorList>
    </citation>
    <scope>NUCLEOTIDE SEQUENCE [LARGE SCALE GENOMIC DNA]</scope>
    <source>
        <strain evidence="2 3">DSM 22554</strain>
    </source>
</reference>
<evidence type="ECO:0000313" key="3">
    <source>
        <dbReference type="Proteomes" id="UP000294616"/>
    </source>
</evidence>
<evidence type="ECO:0000259" key="1">
    <source>
        <dbReference type="Pfam" id="PF04536"/>
    </source>
</evidence>
<dbReference type="EMBL" id="SMGO01000002">
    <property type="protein sequence ID" value="TCK83241.1"/>
    <property type="molecule type" value="Genomic_DNA"/>
</dbReference>
<dbReference type="OrthoDB" id="9786161at2"/>
<name>A0A4V2PXS8_9SPHI</name>
<dbReference type="RefSeq" id="WP_132224052.1">
    <property type="nucleotide sequence ID" value="NZ_SMGO01000002.1"/>
</dbReference>
<evidence type="ECO:0000313" key="2">
    <source>
        <dbReference type="EMBL" id="TCK83241.1"/>
    </source>
</evidence>
<dbReference type="Proteomes" id="UP000294616">
    <property type="component" value="Unassembled WGS sequence"/>
</dbReference>
<dbReference type="AlphaFoldDB" id="A0A4V2PXS8"/>
<feature type="domain" description="TPM" evidence="1">
    <location>
        <begin position="2"/>
        <end position="118"/>
    </location>
</feature>
<accession>A0A4V2PXS8</accession>
<dbReference type="Pfam" id="PF04536">
    <property type="entry name" value="TPM_phosphatase"/>
    <property type="match status" value="1"/>
</dbReference>
<dbReference type="PANTHER" id="PTHR30373">
    <property type="entry name" value="UPF0603 PROTEIN YGCG"/>
    <property type="match status" value="1"/>
</dbReference>
<dbReference type="PANTHER" id="PTHR30373:SF8">
    <property type="entry name" value="BLL7265 PROTEIN"/>
    <property type="match status" value="1"/>
</dbReference>
<organism evidence="2 3">
    <name type="scientific">Albibacterium bauzanense</name>
    <dbReference type="NCBI Taxonomy" id="653929"/>
    <lineage>
        <taxon>Bacteria</taxon>
        <taxon>Pseudomonadati</taxon>
        <taxon>Bacteroidota</taxon>
        <taxon>Sphingobacteriia</taxon>
        <taxon>Sphingobacteriales</taxon>
        <taxon>Sphingobacteriaceae</taxon>
        <taxon>Albibacterium</taxon>
    </lineage>
</organism>
<protein>
    <submittedName>
        <fullName evidence="2">TLP18.3/Psb32/MOLO-1 phosphatase superfamily protein</fullName>
    </submittedName>
</protein>
<comment type="caution">
    <text evidence="2">The sequence shown here is derived from an EMBL/GenBank/DDBJ whole genome shotgun (WGS) entry which is preliminary data.</text>
</comment>
<dbReference type="Gene3D" id="3.10.310.50">
    <property type="match status" value="1"/>
</dbReference>
<gene>
    <name evidence="2" type="ORF">C8N28_1831</name>
</gene>
<keyword evidence="3" id="KW-1185">Reference proteome</keyword>
<proteinExistence type="predicted"/>